<name>A0A6P5EB57_ANACO</name>
<sequence length="739" mass="85779">MFSKLSFIVRLLQIKCQGGWSNKSFDMLLELLKQMLPEGETLPESFYETNKIMKDLGLGYEKIDACPNDCILYRKEFANASSCHVCGASRWKVVENKMNTRKSKAKHNHNVPMKVLRYFPLKSSLQRLFMSSKTASEMRWHNEGRTKDGILRHPADSPAWKDFDHKHQQFSFDPRNVRLGLASDGFNPFRMMSISHSTWPVILIPYNLPPWICMKQSNLILSLLIPGSSALGNDIDVYMQPLIDELKELWIEGVKTYDVSCGQTFQMRAAILWTISDFSGYACLSGWSTKGHLACPYCNNDTCSKYLKHGRKLCYMGHRRFLKRGHRFRQDAISFDGTCELREAPPLLSGHDLLEQVKDINIVFGKHNKNTKSKKSGRANVMQPSYNWKKRSIFFDLPYWDSLLVRHNLDVMHIVKNISDNVLYTLINFEDKSKDNFKARLDLQEMGLRHDLHPVIKESKTYLPPASFSLSKEEKDIFFKVLKGVKFPDGYAANISSRIRVKERKISGLKSHDSYVLMLHLLPLAIRRILPRDVCSPLIELSNFFRELCSKSLKIKDIDQLEDRIALTLCHLESIFQPAFFDIMVHLAIHLANEAKLAGPVQYRWMFPIERSLLKLKLSVRNRNCPEGSIAEGYLIEESLTFCSCYLHNADTKFNRPIRNDDRSTSQVQSFFSYRGRALDDGAIITLDYITWAQAHRYVLFNYNLISPYLTKHLDEIKVHNRRARRHDIERMHNETFHE</sequence>
<reference evidence="2" key="1">
    <citation type="journal article" date="2015" name="Nat. Genet.">
        <title>The pineapple genome and the evolution of CAM photosynthesis.</title>
        <authorList>
            <person name="Ming R."/>
            <person name="VanBuren R."/>
            <person name="Wai C.M."/>
            <person name="Tang H."/>
            <person name="Schatz M.C."/>
            <person name="Bowers J.E."/>
            <person name="Lyons E."/>
            <person name="Wang M.L."/>
            <person name="Chen J."/>
            <person name="Biggers E."/>
            <person name="Zhang J."/>
            <person name="Huang L."/>
            <person name="Zhang L."/>
            <person name="Miao W."/>
            <person name="Zhang J."/>
            <person name="Ye Z."/>
            <person name="Miao C."/>
            <person name="Lin Z."/>
            <person name="Wang H."/>
            <person name="Zhou H."/>
            <person name="Yim W.C."/>
            <person name="Priest H.D."/>
            <person name="Zheng C."/>
            <person name="Woodhouse M."/>
            <person name="Edger P.P."/>
            <person name="Guyot R."/>
            <person name="Guo H.B."/>
            <person name="Guo H."/>
            <person name="Zheng G."/>
            <person name="Singh R."/>
            <person name="Sharma A."/>
            <person name="Min X."/>
            <person name="Zheng Y."/>
            <person name="Lee H."/>
            <person name="Gurtowski J."/>
            <person name="Sedlazeck F.J."/>
            <person name="Harkess A."/>
            <person name="McKain M.R."/>
            <person name="Liao Z."/>
            <person name="Fang J."/>
            <person name="Liu J."/>
            <person name="Zhang X."/>
            <person name="Zhang Q."/>
            <person name="Hu W."/>
            <person name="Qin Y."/>
            <person name="Wang K."/>
            <person name="Chen L.Y."/>
            <person name="Shirley N."/>
            <person name="Lin Y.R."/>
            <person name="Liu L.Y."/>
            <person name="Hernandez A.G."/>
            <person name="Wright C.L."/>
            <person name="Bulone V."/>
            <person name="Tuskan G.A."/>
            <person name="Heath K."/>
            <person name="Zee F."/>
            <person name="Moore P.H."/>
            <person name="Sunkar R."/>
            <person name="Leebens-Mack J.H."/>
            <person name="Mockler T."/>
            <person name="Bennetzen J.L."/>
            <person name="Freeling M."/>
            <person name="Sankoff D."/>
            <person name="Paterson A.H."/>
            <person name="Zhu X."/>
            <person name="Yang X."/>
            <person name="Smith J.A."/>
            <person name="Cushman J.C."/>
            <person name="Paull R.E."/>
            <person name="Yu Q."/>
        </authorList>
    </citation>
    <scope>NUCLEOTIDE SEQUENCE [LARGE SCALE GENOMIC DNA]</scope>
    <source>
        <strain evidence="2">cv. F153</strain>
    </source>
</reference>
<dbReference type="GeneID" id="109704191"/>
<dbReference type="Pfam" id="PF13960">
    <property type="entry name" value="DUF4218"/>
    <property type="match status" value="1"/>
</dbReference>
<protein>
    <submittedName>
        <fullName evidence="3">Uncharacterized protein LOC109704191 isoform X1</fullName>
    </submittedName>
</protein>
<evidence type="ECO:0000313" key="3">
    <source>
        <dbReference type="RefSeq" id="XP_020080539.1"/>
    </source>
</evidence>
<dbReference type="InterPro" id="IPR025452">
    <property type="entry name" value="DUF4218"/>
</dbReference>
<dbReference type="OrthoDB" id="1933987at2759"/>
<evidence type="ECO:0000259" key="1">
    <source>
        <dbReference type="Pfam" id="PF13960"/>
    </source>
</evidence>
<dbReference type="AlphaFoldDB" id="A0A6P5EB57"/>
<dbReference type="Proteomes" id="UP000515123">
    <property type="component" value="Unplaced"/>
</dbReference>
<proteinExistence type="predicted"/>
<dbReference type="InterPro" id="IPR004242">
    <property type="entry name" value="Transposase_21"/>
</dbReference>
<dbReference type="RefSeq" id="XP_020080539.1">
    <property type="nucleotide sequence ID" value="XM_020224950.1"/>
</dbReference>
<reference evidence="3" key="2">
    <citation type="submission" date="2025-08" db="UniProtKB">
        <authorList>
            <consortium name="RefSeq"/>
        </authorList>
    </citation>
    <scope>IDENTIFICATION</scope>
    <source>
        <tissue evidence="3">Leaf</tissue>
    </source>
</reference>
<gene>
    <name evidence="3" type="primary">LOC109704191</name>
</gene>
<evidence type="ECO:0000313" key="2">
    <source>
        <dbReference type="Proteomes" id="UP000515123"/>
    </source>
</evidence>
<organism evidence="2 3">
    <name type="scientific">Ananas comosus</name>
    <name type="common">Pineapple</name>
    <name type="synonym">Ananas ananas</name>
    <dbReference type="NCBI Taxonomy" id="4615"/>
    <lineage>
        <taxon>Eukaryota</taxon>
        <taxon>Viridiplantae</taxon>
        <taxon>Streptophyta</taxon>
        <taxon>Embryophyta</taxon>
        <taxon>Tracheophyta</taxon>
        <taxon>Spermatophyta</taxon>
        <taxon>Magnoliopsida</taxon>
        <taxon>Liliopsida</taxon>
        <taxon>Poales</taxon>
        <taxon>Bromeliaceae</taxon>
        <taxon>Bromelioideae</taxon>
        <taxon>Ananas</taxon>
    </lineage>
</organism>
<accession>A0A6P5EB57</accession>
<dbReference type="PANTHER" id="PTHR10775:SF182">
    <property type="entry name" value="TRANSPOSON, EN_SPM-LIKE, TRANSPOSASE-ASSOCIATED DOMAIN PROTEIN-RELATED"/>
    <property type="match status" value="1"/>
</dbReference>
<dbReference type="PANTHER" id="PTHR10775">
    <property type="entry name" value="OS08G0208400 PROTEIN"/>
    <property type="match status" value="1"/>
</dbReference>
<keyword evidence="2" id="KW-1185">Reference proteome</keyword>
<dbReference type="Pfam" id="PF02992">
    <property type="entry name" value="Transposase_21"/>
    <property type="match status" value="1"/>
</dbReference>
<feature type="domain" description="DUF4218" evidence="1">
    <location>
        <begin position="548"/>
        <end position="660"/>
    </location>
</feature>